<proteinExistence type="predicted"/>
<dbReference type="AlphaFoldDB" id="A0A803VLS9"/>
<dbReference type="Ensembl" id="ENSFALT00000024886.1">
    <property type="protein sequence ID" value="ENSFALP00000023685.1"/>
    <property type="gene ID" value="ENSFALG00000026110.1"/>
</dbReference>
<accession>A0A803VLS9</accession>
<protein>
    <submittedName>
        <fullName evidence="2">Uncharacterized protein</fullName>
    </submittedName>
</protein>
<sequence length="110" mass="12461">RTNPCSHQIPAVNSRKCSVLVFLFCFVLFFFLINGIIPEGFFAGFFFFFPFRKDTSDCSEQANGPSQMEALSLESASREAYFSRVETFTISFGMLGIPPWNCGEGIHRDH</sequence>
<evidence type="ECO:0000313" key="2">
    <source>
        <dbReference type="Ensembl" id="ENSFALP00000023685.1"/>
    </source>
</evidence>
<name>A0A803VLS9_FICAL</name>
<keyword evidence="1" id="KW-0812">Transmembrane</keyword>
<reference evidence="2 3" key="1">
    <citation type="journal article" date="2012" name="Nature">
        <title>The genomic landscape of species divergence in Ficedula flycatchers.</title>
        <authorList>
            <person name="Ellegren H."/>
            <person name="Smeds L."/>
            <person name="Burri R."/>
            <person name="Olason P.I."/>
            <person name="Backstrom N."/>
            <person name="Kawakami T."/>
            <person name="Kunstner A."/>
            <person name="Makinen H."/>
            <person name="Nadachowska-Brzyska K."/>
            <person name="Qvarnstrom A."/>
            <person name="Uebbing S."/>
            <person name="Wolf J.B."/>
        </authorList>
    </citation>
    <scope>NUCLEOTIDE SEQUENCE [LARGE SCALE GENOMIC DNA]</scope>
</reference>
<organism evidence="2 3">
    <name type="scientific">Ficedula albicollis</name>
    <name type="common">Collared flycatcher</name>
    <name type="synonym">Muscicapa albicollis</name>
    <dbReference type="NCBI Taxonomy" id="59894"/>
    <lineage>
        <taxon>Eukaryota</taxon>
        <taxon>Metazoa</taxon>
        <taxon>Chordata</taxon>
        <taxon>Craniata</taxon>
        <taxon>Vertebrata</taxon>
        <taxon>Euteleostomi</taxon>
        <taxon>Archelosauria</taxon>
        <taxon>Archosauria</taxon>
        <taxon>Dinosauria</taxon>
        <taxon>Saurischia</taxon>
        <taxon>Theropoda</taxon>
        <taxon>Coelurosauria</taxon>
        <taxon>Aves</taxon>
        <taxon>Neognathae</taxon>
        <taxon>Neoaves</taxon>
        <taxon>Telluraves</taxon>
        <taxon>Australaves</taxon>
        <taxon>Passeriformes</taxon>
        <taxon>Muscicapidae</taxon>
        <taxon>Ficedula</taxon>
    </lineage>
</organism>
<keyword evidence="1" id="KW-1133">Transmembrane helix</keyword>
<dbReference type="GeneTree" id="ENSGT01040000244633"/>
<reference evidence="2" key="3">
    <citation type="submission" date="2025-09" db="UniProtKB">
        <authorList>
            <consortium name="Ensembl"/>
        </authorList>
    </citation>
    <scope>IDENTIFICATION</scope>
</reference>
<reference evidence="2" key="2">
    <citation type="submission" date="2025-08" db="UniProtKB">
        <authorList>
            <consortium name="Ensembl"/>
        </authorList>
    </citation>
    <scope>IDENTIFICATION</scope>
</reference>
<dbReference type="Proteomes" id="UP000016665">
    <property type="component" value="Chromosome 1A"/>
</dbReference>
<keyword evidence="1" id="KW-0472">Membrane</keyword>
<keyword evidence="3" id="KW-1185">Reference proteome</keyword>
<evidence type="ECO:0000313" key="3">
    <source>
        <dbReference type="Proteomes" id="UP000016665"/>
    </source>
</evidence>
<evidence type="ECO:0000256" key="1">
    <source>
        <dbReference type="SAM" id="Phobius"/>
    </source>
</evidence>
<feature type="transmembrane region" description="Helical" evidence="1">
    <location>
        <begin position="20"/>
        <end position="49"/>
    </location>
</feature>